<feature type="compositionally biased region" description="Pro residues" evidence="1">
    <location>
        <begin position="138"/>
        <end position="147"/>
    </location>
</feature>
<feature type="compositionally biased region" description="Pro residues" evidence="1">
    <location>
        <begin position="100"/>
        <end position="114"/>
    </location>
</feature>
<keyword evidence="3" id="KW-1185">Reference proteome</keyword>
<feature type="region of interest" description="Disordered" evidence="1">
    <location>
        <begin position="45"/>
        <end position="189"/>
    </location>
</feature>
<feature type="compositionally biased region" description="Pro residues" evidence="1">
    <location>
        <begin position="158"/>
        <end position="169"/>
    </location>
</feature>
<dbReference type="RefSeq" id="WP_378036152.1">
    <property type="nucleotide sequence ID" value="NZ_JBHSIV010000009.1"/>
</dbReference>
<reference evidence="3" key="1">
    <citation type="journal article" date="2019" name="Int. J. Syst. Evol. Microbiol.">
        <title>The Global Catalogue of Microorganisms (GCM) 10K type strain sequencing project: providing services to taxonomists for standard genome sequencing and annotation.</title>
        <authorList>
            <consortium name="The Broad Institute Genomics Platform"/>
            <consortium name="The Broad Institute Genome Sequencing Center for Infectious Disease"/>
            <person name="Wu L."/>
            <person name="Ma J."/>
        </authorList>
    </citation>
    <scope>NUCLEOTIDE SEQUENCE [LARGE SCALE GENOMIC DNA]</scope>
    <source>
        <strain evidence="3">CGMCC 4.7093</strain>
    </source>
</reference>
<feature type="region of interest" description="Disordered" evidence="1">
    <location>
        <begin position="1"/>
        <end position="33"/>
    </location>
</feature>
<evidence type="ECO:0000256" key="1">
    <source>
        <dbReference type="SAM" id="MobiDB-lite"/>
    </source>
</evidence>
<sequence>MDRDDLARQGKQMASDLRDTVSQKVSENQDTLKSTLGRAARWVDEKTGGKYSGQIDNARSKVDEGIGRVATSSSSRPPASGAPTAPGATAGDPAPGTRPTDPPTDPTGPLPPRPEATEPWTPTPSPTGRTEPMAPQTGPTPPGPAQPGPYAGRTEEMPPQPGPTPPRPTDGPTQDYTAPDTDAPRPPQV</sequence>
<dbReference type="InterPro" id="IPR028037">
    <property type="entry name" value="Antitoxin_Rv0909/MT0933"/>
</dbReference>
<proteinExistence type="predicted"/>
<feature type="compositionally biased region" description="Polar residues" evidence="1">
    <location>
        <begin position="22"/>
        <end position="33"/>
    </location>
</feature>
<accession>A0ABV9YLH8</accession>
<dbReference type="EMBL" id="JBHSIV010000009">
    <property type="protein sequence ID" value="MFC5062807.1"/>
    <property type="molecule type" value="Genomic_DNA"/>
</dbReference>
<name>A0ABV9YLH8_9PSEU</name>
<protein>
    <submittedName>
        <fullName evidence="2">Rv0909 family putative TA system antitoxin</fullName>
    </submittedName>
</protein>
<dbReference type="Pfam" id="PF14013">
    <property type="entry name" value="MT0933_antitox"/>
    <property type="match status" value="1"/>
</dbReference>
<organism evidence="2 3">
    <name type="scientific">Actinomycetospora atypica</name>
    <dbReference type="NCBI Taxonomy" id="1290095"/>
    <lineage>
        <taxon>Bacteria</taxon>
        <taxon>Bacillati</taxon>
        <taxon>Actinomycetota</taxon>
        <taxon>Actinomycetes</taxon>
        <taxon>Pseudonocardiales</taxon>
        <taxon>Pseudonocardiaceae</taxon>
        <taxon>Actinomycetospora</taxon>
    </lineage>
</organism>
<feature type="compositionally biased region" description="Low complexity" evidence="1">
    <location>
        <begin position="70"/>
        <end position="99"/>
    </location>
</feature>
<comment type="caution">
    <text evidence="2">The sequence shown here is derived from an EMBL/GenBank/DDBJ whole genome shotgun (WGS) entry which is preliminary data.</text>
</comment>
<gene>
    <name evidence="2" type="ORF">ACFPBZ_11365</name>
</gene>
<dbReference type="PRINTS" id="PR01217">
    <property type="entry name" value="PRICHEXTENSN"/>
</dbReference>
<evidence type="ECO:0000313" key="3">
    <source>
        <dbReference type="Proteomes" id="UP001595947"/>
    </source>
</evidence>
<evidence type="ECO:0000313" key="2">
    <source>
        <dbReference type="EMBL" id="MFC5062807.1"/>
    </source>
</evidence>
<dbReference type="Proteomes" id="UP001595947">
    <property type="component" value="Unassembled WGS sequence"/>
</dbReference>